<organism evidence="2 3">
    <name type="scientific">Arthrobacter ginsengisoli</name>
    <dbReference type="NCBI Taxonomy" id="1356565"/>
    <lineage>
        <taxon>Bacteria</taxon>
        <taxon>Bacillati</taxon>
        <taxon>Actinomycetota</taxon>
        <taxon>Actinomycetes</taxon>
        <taxon>Micrococcales</taxon>
        <taxon>Micrococcaceae</taxon>
        <taxon>Arthrobacter</taxon>
    </lineage>
</organism>
<feature type="signal peptide" evidence="1">
    <location>
        <begin position="1"/>
        <end position="19"/>
    </location>
</feature>
<keyword evidence="3" id="KW-1185">Reference proteome</keyword>
<evidence type="ECO:0000256" key="1">
    <source>
        <dbReference type="SAM" id="SignalP"/>
    </source>
</evidence>
<dbReference type="SUPFAM" id="SSF63825">
    <property type="entry name" value="YWTD domain"/>
    <property type="match status" value="1"/>
</dbReference>
<dbReference type="NCBIfam" id="NF033206">
    <property type="entry name" value="ScyE_fam"/>
    <property type="match status" value="1"/>
</dbReference>
<dbReference type="Gene3D" id="2.120.10.30">
    <property type="entry name" value="TolB, C-terminal domain"/>
    <property type="match status" value="1"/>
</dbReference>
<dbReference type="Proteomes" id="UP001252243">
    <property type="component" value="Unassembled WGS sequence"/>
</dbReference>
<dbReference type="PANTHER" id="PTHR40274:SF3">
    <property type="entry name" value="VIRGINIAMYCIN B LYASE"/>
    <property type="match status" value="1"/>
</dbReference>
<protein>
    <recommendedName>
        <fullName evidence="4">ScyD/ScyE family protein</fullName>
    </recommendedName>
</protein>
<keyword evidence="1" id="KW-0732">Signal</keyword>
<sequence length="382" mass="39420">MLAAAATAAAFLSTGTAAGADPGKTPDGIAAEPAPVVLTGRLVGPLHLSAGPHGSVTVSESFAGRLTRIDSRGNQLVLYETPDWTVAGNAQRDGVTYFLESQGAGPDPAELGGHVRIIEETGHQRTLGDFAGLETGDNADGKTRYGYRDLPEGCAAKLPPNMPANYEGEVDSHPYGIAVTEDTIYVADAGANSVVAVDARSGKTETVAVLPPRPYKITADVAASNGLPACVVGTTYDFEAVPTDVVVGPDGWLYVTLLPGGPEDPALGPRGAIFKVDPDGGEVKLVTEDIMSPTGLTLDDHGNLYVASLFGEGVLRVDPDSGEQTVVLAAGLAADVDIRGHTLYATVNALPGPGGPPDGHVMYVELKDGRPNSVRPDIVWHT</sequence>
<dbReference type="RefSeq" id="WP_310050653.1">
    <property type="nucleotide sequence ID" value="NZ_JAVDVQ010000002.1"/>
</dbReference>
<reference evidence="2 3" key="1">
    <citation type="submission" date="2023-07" db="EMBL/GenBank/DDBJ databases">
        <title>Sorghum-associated microbial communities from plants grown in Nebraska, USA.</title>
        <authorList>
            <person name="Schachtman D."/>
        </authorList>
    </citation>
    <scope>NUCLEOTIDE SEQUENCE [LARGE SCALE GENOMIC DNA]</scope>
    <source>
        <strain evidence="2 3">BE167</strain>
    </source>
</reference>
<evidence type="ECO:0000313" key="3">
    <source>
        <dbReference type="Proteomes" id="UP001252243"/>
    </source>
</evidence>
<name>A0ABU1U8H0_9MICC</name>
<dbReference type="InterPro" id="IPR051344">
    <property type="entry name" value="Vgb"/>
</dbReference>
<dbReference type="InterPro" id="IPR048031">
    <property type="entry name" value="ScyD/ScyE-like"/>
</dbReference>
<feature type="chain" id="PRO_5046865431" description="ScyD/ScyE family protein" evidence="1">
    <location>
        <begin position="20"/>
        <end position="382"/>
    </location>
</feature>
<gene>
    <name evidence="2" type="ORF">J2X01_000749</name>
</gene>
<dbReference type="PANTHER" id="PTHR40274">
    <property type="entry name" value="VIRGINIAMYCIN B LYASE"/>
    <property type="match status" value="1"/>
</dbReference>
<comment type="caution">
    <text evidence="2">The sequence shown here is derived from an EMBL/GenBank/DDBJ whole genome shotgun (WGS) entry which is preliminary data.</text>
</comment>
<accession>A0ABU1U8H0</accession>
<dbReference type="EMBL" id="JAVDVQ010000002">
    <property type="protein sequence ID" value="MDR7081472.1"/>
    <property type="molecule type" value="Genomic_DNA"/>
</dbReference>
<evidence type="ECO:0000313" key="2">
    <source>
        <dbReference type="EMBL" id="MDR7081472.1"/>
    </source>
</evidence>
<evidence type="ECO:0008006" key="4">
    <source>
        <dbReference type="Google" id="ProtNLM"/>
    </source>
</evidence>
<dbReference type="InterPro" id="IPR011042">
    <property type="entry name" value="6-blade_b-propeller_TolB-like"/>
</dbReference>
<proteinExistence type="predicted"/>